<keyword evidence="1" id="KW-0813">Transport</keyword>
<dbReference type="Proteomes" id="UP000054007">
    <property type="component" value="Unassembled WGS sequence"/>
</dbReference>
<name>A0A0D7BS76_9AGAR</name>
<dbReference type="GO" id="GO:0005737">
    <property type="term" value="C:cytoplasm"/>
    <property type="evidence" value="ECO:0007669"/>
    <property type="project" value="TreeGrafter"/>
</dbReference>
<dbReference type="EMBL" id="KN880437">
    <property type="protein sequence ID" value="KIY73242.1"/>
    <property type="molecule type" value="Genomic_DNA"/>
</dbReference>
<dbReference type="GO" id="GO:0015035">
    <property type="term" value="F:protein-disulfide reductase activity"/>
    <property type="evidence" value="ECO:0007669"/>
    <property type="project" value="TreeGrafter"/>
</dbReference>
<evidence type="ECO:0000256" key="3">
    <source>
        <dbReference type="ARBA" id="ARBA00023157"/>
    </source>
</evidence>
<evidence type="ECO:0000313" key="6">
    <source>
        <dbReference type="Proteomes" id="UP000054007"/>
    </source>
</evidence>
<dbReference type="AlphaFoldDB" id="A0A0D7BS76"/>
<feature type="domain" description="Thioredoxin" evidence="4">
    <location>
        <begin position="1"/>
        <end position="147"/>
    </location>
</feature>
<dbReference type="InterPro" id="IPR013766">
    <property type="entry name" value="Thioredoxin_domain"/>
</dbReference>
<dbReference type="Gene3D" id="3.40.30.10">
    <property type="entry name" value="Glutaredoxin"/>
    <property type="match status" value="1"/>
</dbReference>
<organism evidence="5 6">
    <name type="scientific">Cylindrobasidium torrendii FP15055 ss-10</name>
    <dbReference type="NCBI Taxonomy" id="1314674"/>
    <lineage>
        <taxon>Eukaryota</taxon>
        <taxon>Fungi</taxon>
        <taxon>Dikarya</taxon>
        <taxon>Basidiomycota</taxon>
        <taxon>Agaricomycotina</taxon>
        <taxon>Agaricomycetes</taxon>
        <taxon>Agaricomycetidae</taxon>
        <taxon>Agaricales</taxon>
        <taxon>Marasmiineae</taxon>
        <taxon>Physalacriaceae</taxon>
        <taxon>Cylindrobasidium</taxon>
    </lineage>
</organism>
<keyword evidence="3" id="KW-1015">Disulfide bond</keyword>
<dbReference type="Pfam" id="PF00085">
    <property type="entry name" value="Thioredoxin"/>
    <property type="match status" value="1"/>
</dbReference>
<dbReference type="CDD" id="cd02947">
    <property type="entry name" value="TRX_family"/>
    <property type="match status" value="1"/>
</dbReference>
<protein>
    <submittedName>
        <fullName evidence="5">Thioredoxin-like protein</fullName>
    </submittedName>
</protein>
<keyword evidence="2" id="KW-0249">Electron transport</keyword>
<proteinExistence type="predicted"/>
<dbReference type="InterPro" id="IPR036249">
    <property type="entry name" value="Thioredoxin-like_sf"/>
</dbReference>
<dbReference type="PANTHER" id="PTHR45663:SF11">
    <property type="entry name" value="GEO12009P1"/>
    <property type="match status" value="1"/>
</dbReference>
<evidence type="ECO:0000259" key="4">
    <source>
        <dbReference type="PROSITE" id="PS51352"/>
    </source>
</evidence>
<accession>A0A0D7BS76</accession>
<evidence type="ECO:0000313" key="5">
    <source>
        <dbReference type="EMBL" id="KIY73242.1"/>
    </source>
</evidence>
<dbReference type="PROSITE" id="PS51352">
    <property type="entry name" value="THIOREDOXIN_2"/>
    <property type="match status" value="1"/>
</dbReference>
<dbReference type="InterPro" id="IPR017937">
    <property type="entry name" value="Thioredoxin_CS"/>
</dbReference>
<evidence type="ECO:0000256" key="1">
    <source>
        <dbReference type="ARBA" id="ARBA00022448"/>
    </source>
</evidence>
<dbReference type="OrthoDB" id="2121326at2759"/>
<dbReference type="PRINTS" id="PR00421">
    <property type="entry name" value="THIOREDOXIN"/>
</dbReference>
<dbReference type="PANTHER" id="PTHR45663">
    <property type="entry name" value="GEO12009P1"/>
    <property type="match status" value="1"/>
</dbReference>
<evidence type="ECO:0000256" key="2">
    <source>
        <dbReference type="ARBA" id="ARBA00022982"/>
    </source>
</evidence>
<sequence length="147" mass="16162">MQAFRSTLRPTRVGVNLQRQIHASAPARKHYLDADLKTFVRATAASETENRVVLVDFYADWCGPCRMLSPVLKGMTDGDNAGTDITSSGSPVDLVTIDTETDDGRTLATQHQVRALPTVAAYVNGKLVDSFTGAIPEPKVREWLKRF</sequence>
<gene>
    <name evidence="5" type="ORF">CYLTODRAFT_387292</name>
</gene>
<dbReference type="SUPFAM" id="SSF52833">
    <property type="entry name" value="Thioredoxin-like"/>
    <property type="match status" value="1"/>
</dbReference>
<dbReference type="PROSITE" id="PS00194">
    <property type="entry name" value="THIOREDOXIN_1"/>
    <property type="match status" value="1"/>
</dbReference>
<dbReference type="STRING" id="1314674.A0A0D7BS76"/>
<reference evidence="5 6" key="1">
    <citation type="journal article" date="2015" name="Fungal Genet. Biol.">
        <title>Evolution of novel wood decay mechanisms in Agaricales revealed by the genome sequences of Fistulina hepatica and Cylindrobasidium torrendii.</title>
        <authorList>
            <person name="Floudas D."/>
            <person name="Held B.W."/>
            <person name="Riley R."/>
            <person name="Nagy L.G."/>
            <person name="Koehler G."/>
            <person name="Ransdell A.S."/>
            <person name="Younus H."/>
            <person name="Chow J."/>
            <person name="Chiniquy J."/>
            <person name="Lipzen A."/>
            <person name="Tritt A."/>
            <person name="Sun H."/>
            <person name="Haridas S."/>
            <person name="LaButti K."/>
            <person name="Ohm R.A."/>
            <person name="Kues U."/>
            <person name="Blanchette R.A."/>
            <person name="Grigoriev I.V."/>
            <person name="Minto R.E."/>
            <person name="Hibbett D.S."/>
        </authorList>
    </citation>
    <scope>NUCLEOTIDE SEQUENCE [LARGE SCALE GENOMIC DNA]</scope>
    <source>
        <strain evidence="5 6">FP15055 ss-10</strain>
    </source>
</reference>
<keyword evidence="6" id="KW-1185">Reference proteome</keyword>